<dbReference type="InterPro" id="IPR017894">
    <property type="entry name" value="HTH_IS21_transposase_type"/>
</dbReference>
<evidence type="ECO:0000313" key="4">
    <source>
        <dbReference type="Proteomes" id="UP001271274"/>
    </source>
</evidence>
<dbReference type="InterPro" id="IPR002560">
    <property type="entry name" value="Transposase_DDE"/>
</dbReference>
<sequence>MLVVSVDVSGPAVVMQARTRSGAPAGCTGCGTLSEWVHSRYVRRLADAALGGRPVRIDLSVHRLYCENSACPKVTFAEQVPGLTVRYQRRTPLLQQLVEAVGVVLAGRGGARMLRVLNIRLSRCTVLAQLMRVPLPPLVTPRVLGVDDFALYGDTYGTLLVDAETRLPLTLWEGRDAEQLSRWLRGHPGVEIVCRDGSLTYRQGIADGAPQAVQVSDRFHLWQGLSRRVQEIAATHRDCLPEALPASGATEPELANTAATQSEPADTPAARHARRLLEAVHALTDTGRSYSSAARELGLDRRTVRKYARARTWHEVVRRPPRRPSTLDPYLDYLQQRWDEGEHSAKVLHQELLTKGYLGHYQRVKMAIAPLRRGLPLDEPRERPPSPREAARWIITAPDRHGPHTAQRLQRILEHCPELHRTHDLVRQFAAMLDARDAASLPNWLDTLTASGLAPLAGAAAALREDQHAVTQGITTLYNSGVNEGRITDVKLQKRIMGGRASVPLLRHRVVLIAHLRRRFAGGLTVAPR</sequence>
<dbReference type="RefSeq" id="WP_319063206.1">
    <property type="nucleotide sequence ID" value="NZ_JARAYT010000017.1"/>
</dbReference>
<dbReference type="PROSITE" id="PS50531">
    <property type="entry name" value="HTH_IS21"/>
    <property type="match status" value="1"/>
</dbReference>
<keyword evidence="4" id="KW-1185">Reference proteome</keyword>
<dbReference type="PANTHER" id="PTHR33498">
    <property type="entry name" value="TRANSPOSASE FOR INSERTION SEQUENCE ELEMENT IS1557"/>
    <property type="match status" value="1"/>
</dbReference>
<evidence type="ECO:0000313" key="3">
    <source>
        <dbReference type="EMBL" id="MDX3704715.1"/>
    </source>
</evidence>
<accession>A0ABU4NPX9</accession>
<protein>
    <submittedName>
        <fullName evidence="3">ISL3 family transposase</fullName>
    </submittedName>
</protein>
<dbReference type="Proteomes" id="UP001271274">
    <property type="component" value="Unassembled WGS sequence"/>
</dbReference>
<dbReference type="EMBL" id="JARAYU010000016">
    <property type="protein sequence ID" value="MDX3704715.1"/>
    <property type="molecule type" value="Genomic_DNA"/>
</dbReference>
<organism evidence="3 4">
    <name type="scientific">Streptomyces europaeiscabiei</name>
    <dbReference type="NCBI Taxonomy" id="146819"/>
    <lineage>
        <taxon>Bacteria</taxon>
        <taxon>Bacillati</taxon>
        <taxon>Actinomycetota</taxon>
        <taxon>Actinomycetes</taxon>
        <taxon>Kitasatosporales</taxon>
        <taxon>Streptomycetaceae</taxon>
        <taxon>Streptomyces</taxon>
    </lineage>
</organism>
<feature type="domain" description="HTH IS21-type" evidence="2">
    <location>
        <begin position="275"/>
        <end position="338"/>
    </location>
</feature>
<dbReference type="PANTHER" id="PTHR33498:SF1">
    <property type="entry name" value="TRANSPOSASE FOR INSERTION SEQUENCE ELEMENT IS1557"/>
    <property type="match status" value="1"/>
</dbReference>
<proteinExistence type="predicted"/>
<feature type="region of interest" description="Disordered" evidence="1">
    <location>
        <begin position="243"/>
        <end position="270"/>
    </location>
</feature>
<name>A0ABU4NPX9_9ACTN</name>
<evidence type="ECO:0000259" key="2">
    <source>
        <dbReference type="PROSITE" id="PS50531"/>
    </source>
</evidence>
<dbReference type="Pfam" id="PF01610">
    <property type="entry name" value="DDE_Tnp_ISL3"/>
    <property type="match status" value="2"/>
</dbReference>
<comment type="caution">
    <text evidence="3">The sequence shown here is derived from an EMBL/GenBank/DDBJ whole genome shotgun (WGS) entry which is preliminary data.</text>
</comment>
<gene>
    <name evidence="3" type="ORF">PV662_34175</name>
</gene>
<reference evidence="3 4" key="1">
    <citation type="journal article" date="2023" name="Microb. Genom.">
        <title>Mesoterricola silvestris gen. nov., sp. nov., Mesoterricola sediminis sp. nov., Geothrix oryzae sp. nov., Geothrix edaphica sp. nov., Geothrix rubra sp. nov., and Geothrix limicola sp. nov., six novel members of Acidobacteriota isolated from soils.</title>
        <authorList>
            <person name="Weisberg A.J."/>
            <person name="Pearce E."/>
            <person name="Kramer C.G."/>
            <person name="Chang J.H."/>
            <person name="Clarke C.R."/>
        </authorList>
    </citation>
    <scope>NUCLEOTIDE SEQUENCE [LARGE SCALE GENOMIC DNA]</scope>
    <source>
        <strain evidence="3 4">ID09-01A</strain>
    </source>
</reference>
<dbReference type="InterPro" id="IPR047951">
    <property type="entry name" value="Transpos_ISL3"/>
</dbReference>
<dbReference type="NCBIfam" id="NF033550">
    <property type="entry name" value="transpos_ISL3"/>
    <property type="match status" value="1"/>
</dbReference>
<evidence type="ECO:0000256" key="1">
    <source>
        <dbReference type="SAM" id="MobiDB-lite"/>
    </source>
</evidence>